<gene>
    <name evidence="11" type="ordered locus">Trad_1143</name>
</gene>
<evidence type="ECO:0000256" key="4">
    <source>
        <dbReference type="ARBA" id="ARBA00022597"/>
    </source>
</evidence>
<keyword evidence="4" id="KW-0762">Sugar transport</keyword>
<dbReference type="Proteomes" id="UP000000379">
    <property type="component" value="Chromosome"/>
</dbReference>
<dbReference type="Gene3D" id="3.40.50.300">
    <property type="entry name" value="P-loop containing nucleotide triphosphate hydrolases"/>
    <property type="match status" value="2"/>
</dbReference>
<evidence type="ECO:0000259" key="10">
    <source>
        <dbReference type="PROSITE" id="PS50893"/>
    </source>
</evidence>
<protein>
    <submittedName>
        <fullName evidence="11">ABC transporter related protein</fullName>
    </submittedName>
</protein>
<dbReference type="InterPro" id="IPR050107">
    <property type="entry name" value="ABC_carbohydrate_import_ATPase"/>
</dbReference>
<dbReference type="CDD" id="cd03216">
    <property type="entry name" value="ABC_Carb_Monos_I"/>
    <property type="match status" value="1"/>
</dbReference>
<keyword evidence="8" id="KW-1278">Translocase</keyword>
<comment type="subcellular location">
    <subcellularLocation>
        <location evidence="1">Cell membrane</location>
        <topology evidence="1">Peripheral membrane protein</topology>
    </subcellularLocation>
</comment>
<dbReference type="InterPro" id="IPR003593">
    <property type="entry name" value="AAA+_ATPase"/>
</dbReference>
<name>D7CW05_TRURR</name>
<keyword evidence="7" id="KW-0067">ATP-binding</keyword>
<keyword evidence="2" id="KW-0813">Transport</keyword>
<feature type="domain" description="ABC transporter" evidence="10">
    <location>
        <begin position="248"/>
        <end position="489"/>
    </location>
</feature>
<dbReference type="GO" id="GO:0016887">
    <property type="term" value="F:ATP hydrolysis activity"/>
    <property type="evidence" value="ECO:0007669"/>
    <property type="project" value="InterPro"/>
</dbReference>
<dbReference type="HOGENOM" id="CLU_000604_92_3_0"/>
<dbReference type="GO" id="GO:0005886">
    <property type="term" value="C:plasma membrane"/>
    <property type="evidence" value="ECO:0007669"/>
    <property type="project" value="UniProtKB-SubCell"/>
</dbReference>
<dbReference type="STRING" id="649638.Trad_1143"/>
<evidence type="ECO:0000256" key="9">
    <source>
        <dbReference type="ARBA" id="ARBA00023136"/>
    </source>
</evidence>
<dbReference type="FunFam" id="3.40.50.300:FF:000127">
    <property type="entry name" value="Ribose import ATP-binding protein RbsA"/>
    <property type="match status" value="1"/>
</dbReference>
<evidence type="ECO:0000313" key="12">
    <source>
        <dbReference type="Proteomes" id="UP000000379"/>
    </source>
</evidence>
<keyword evidence="3" id="KW-1003">Cell membrane</keyword>
<feature type="domain" description="ABC transporter" evidence="10">
    <location>
        <begin position="4"/>
        <end position="239"/>
    </location>
</feature>
<evidence type="ECO:0000256" key="7">
    <source>
        <dbReference type="ARBA" id="ARBA00022840"/>
    </source>
</evidence>
<evidence type="ECO:0000256" key="1">
    <source>
        <dbReference type="ARBA" id="ARBA00004202"/>
    </source>
</evidence>
<reference evidence="11 12" key="2">
    <citation type="journal article" date="2011" name="Stand. Genomic Sci.">
        <title>Complete genome sequence of Truepera radiovictrix type strain (RQ-24).</title>
        <authorList>
            <person name="Ivanova N."/>
            <person name="Rohde C."/>
            <person name="Munk C."/>
            <person name="Nolan M."/>
            <person name="Lucas S."/>
            <person name="Del Rio T.G."/>
            <person name="Tice H."/>
            <person name="Deshpande S."/>
            <person name="Cheng J.F."/>
            <person name="Tapia R."/>
            <person name="Han C."/>
            <person name="Goodwin L."/>
            <person name="Pitluck S."/>
            <person name="Liolios K."/>
            <person name="Mavromatis K."/>
            <person name="Mikhailova N."/>
            <person name="Pati A."/>
            <person name="Chen A."/>
            <person name="Palaniappan K."/>
            <person name="Land M."/>
            <person name="Hauser L."/>
            <person name="Chang Y.J."/>
            <person name="Jeffries C.D."/>
            <person name="Brambilla E."/>
            <person name="Rohde M."/>
            <person name="Goker M."/>
            <person name="Tindall B.J."/>
            <person name="Woyke T."/>
            <person name="Bristow J."/>
            <person name="Eisen J.A."/>
            <person name="Markowitz V."/>
            <person name="Hugenholtz P."/>
            <person name="Kyrpides N.C."/>
            <person name="Klenk H.P."/>
            <person name="Lapidus A."/>
        </authorList>
    </citation>
    <scope>NUCLEOTIDE SEQUENCE [LARGE SCALE GENOMIC DNA]</scope>
    <source>
        <strain evidence="12">DSM 17093 / CIP 108686 / LMG 22925 / RQ-24</strain>
    </source>
</reference>
<dbReference type="PANTHER" id="PTHR43790">
    <property type="entry name" value="CARBOHYDRATE TRANSPORT ATP-BINDING PROTEIN MG119-RELATED"/>
    <property type="match status" value="1"/>
</dbReference>
<organism evidence="11 12">
    <name type="scientific">Truepera radiovictrix (strain DSM 17093 / CIP 108686 / LMG 22925 / RQ-24)</name>
    <dbReference type="NCBI Taxonomy" id="649638"/>
    <lineage>
        <taxon>Bacteria</taxon>
        <taxon>Thermotogati</taxon>
        <taxon>Deinococcota</taxon>
        <taxon>Deinococci</taxon>
        <taxon>Trueperales</taxon>
        <taxon>Trueperaceae</taxon>
        <taxon>Truepera</taxon>
    </lineage>
</organism>
<evidence type="ECO:0000256" key="8">
    <source>
        <dbReference type="ARBA" id="ARBA00022967"/>
    </source>
</evidence>
<keyword evidence="9" id="KW-0472">Membrane</keyword>
<dbReference type="eggNOG" id="COG1129">
    <property type="taxonomic scope" value="Bacteria"/>
</dbReference>
<evidence type="ECO:0000256" key="2">
    <source>
        <dbReference type="ARBA" id="ARBA00022448"/>
    </source>
</evidence>
<dbReference type="InterPro" id="IPR027417">
    <property type="entry name" value="P-loop_NTPase"/>
</dbReference>
<dbReference type="RefSeq" id="WP_013177639.1">
    <property type="nucleotide sequence ID" value="NC_014221.1"/>
</dbReference>
<keyword evidence="5" id="KW-0677">Repeat</keyword>
<dbReference type="OrthoDB" id="354012at2"/>
<evidence type="ECO:0000256" key="6">
    <source>
        <dbReference type="ARBA" id="ARBA00022741"/>
    </source>
</evidence>
<dbReference type="EMBL" id="CP002049">
    <property type="protein sequence ID" value="ADI14268.1"/>
    <property type="molecule type" value="Genomic_DNA"/>
</dbReference>
<dbReference type="AlphaFoldDB" id="D7CW05"/>
<evidence type="ECO:0000313" key="11">
    <source>
        <dbReference type="EMBL" id="ADI14268.1"/>
    </source>
</evidence>
<dbReference type="Pfam" id="PF00005">
    <property type="entry name" value="ABC_tran"/>
    <property type="match status" value="2"/>
</dbReference>
<keyword evidence="12" id="KW-1185">Reference proteome</keyword>
<evidence type="ECO:0000256" key="3">
    <source>
        <dbReference type="ARBA" id="ARBA00022475"/>
    </source>
</evidence>
<accession>D7CW05</accession>
<reference evidence="12" key="1">
    <citation type="submission" date="2010-05" db="EMBL/GenBank/DDBJ databases">
        <title>The complete genome of Truepera radiovictris DSM 17093.</title>
        <authorList>
            <consortium name="US DOE Joint Genome Institute (JGI-PGF)"/>
            <person name="Lucas S."/>
            <person name="Copeland A."/>
            <person name="Lapidus A."/>
            <person name="Glavina del Rio T."/>
            <person name="Dalin E."/>
            <person name="Tice H."/>
            <person name="Bruce D."/>
            <person name="Goodwin L."/>
            <person name="Pitluck S."/>
            <person name="Kyrpides N."/>
            <person name="Mavromatis K."/>
            <person name="Ovchinnikova G."/>
            <person name="Munk A.C."/>
            <person name="Detter J.C."/>
            <person name="Han C."/>
            <person name="Tapia R."/>
            <person name="Land M."/>
            <person name="Hauser L."/>
            <person name="Markowitz V."/>
            <person name="Cheng J.-F."/>
            <person name="Hugenholtz P."/>
            <person name="Woyke T."/>
            <person name="Wu D."/>
            <person name="Tindall B."/>
            <person name="Pomrenke H.G."/>
            <person name="Brambilla E."/>
            <person name="Klenk H.-P."/>
            <person name="Eisen J.A."/>
        </authorList>
    </citation>
    <scope>NUCLEOTIDE SEQUENCE [LARGE SCALE GENOMIC DNA]</scope>
    <source>
        <strain evidence="12">DSM 17093 / CIP 108686 / LMG 22925 / RQ-24</strain>
    </source>
</reference>
<keyword evidence="6" id="KW-0547">Nucleotide-binding</keyword>
<dbReference type="CDD" id="cd03215">
    <property type="entry name" value="ABC_Carb_Monos_II"/>
    <property type="match status" value="1"/>
</dbReference>
<dbReference type="GO" id="GO:0005524">
    <property type="term" value="F:ATP binding"/>
    <property type="evidence" value="ECO:0007669"/>
    <property type="project" value="UniProtKB-KW"/>
</dbReference>
<evidence type="ECO:0000256" key="5">
    <source>
        <dbReference type="ARBA" id="ARBA00022737"/>
    </source>
</evidence>
<dbReference type="PROSITE" id="PS50893">
    <property type="entry name" value="ABC_TRANSPORTER_2"/>
    <property type="match status" value="2"/>
</dbReference>
<proteinExistence type="predicted"/>
<dbReference type="PROSITE" id="PS00211">
    <property type="entry name" value="ABC_TRANSPORTER_1"/>
    <property type="match status" value="1"/>
</dbReference>
<sequence>MDLLRLEGIRKSFGGVRALKGVSFTLRAGEVHALVGENGAGKSTLIKVLSGVYRPDEGEIVLDGERVLFSSPRHAQAAGIATIHQETSLFPDLSVLENLFMGRQPTRGGRIRWGVMRAEAEALLRRLNLQLPLNARLGDLGKARAQLVEIAKALLQRARLLILDEPTAALTQRDVRSLFVTLRELQTQGVSMIYISHRLEEIFEIAQQVTVLRDGEAVGWGRVAQIDQDWLIAKMVGRVHKALYPRTLRPPGRVLLDVQGLSQPGAFKDVSFRVHEGEIVALAGLVGSGRSEVARALFGIDPYASGTATLLGEPLPRNPRRAVRQGLAMVPEDRGKEGLIGALSVQQNLSLATLRLGTRLDFAREASRAREAIAELGIRPANGEMAARNLSGGNQQKVVIGKWLATQPKLLILDEPTQGVDVGAKAEIHRLMDALVAQGLGVLMISSELLEVLGMADRILVMRGGRIVAELPRGASQEDVMRAATGARAGAAVEAVA</sequence>
<dbReference type="SUPFAM" id="SSF52540">
    <property type="entry name" value="P-loop containing nucleoside triphosphate hydrolases"/>
    <property type="match status" value="2"/>
</dbReference>
<dbReference type="SMART" id="SM00382">
    <property type="entry name" value="AAA"/>
    <property type="match status" value="2"/>
</dbReference>
<dbReference type="KEGG" id="tra:Trad_1143"/>
<dbReference type="InterPro" id="IPR003439">
    <property type="entry name" value="ABC_transporter-like_ATP-bd"/>
</dbReference>
<dbReference type="PANTHER" id="PTHR43790:SF3">
    <property type="entry name" value="D-ALLOSE IMPORT ATP-BINDING PROTEIN ALSA-RELATED"/>
    <property type="match status" value="1"/>
</dbReference>
<dbReference type="InterPro" id="IPR017871">
    <property type="entry name" value="ABC_transporter-like_CS"/>
</dbReference>